<keyword evidence="7" id="KW-1185">Reference proteome</keyword>
<evidence type="ECO:0000313" key="7">
    <source>
        <dbReference type="Proteomes" id="UP000011723"/>
    </source>
</evidence>
<dbReference type="HOGENOM" id="CLU_012431_9_0_11"/>
<organism evidence="6 7">
    <name type="scientific">Corynebacterium halotolerans YIM 70093 = DSM 44683</name>
    <dbReference type="NCBI Taxonomy" id="1121362"/>
    <lineage>
        <taxon>Bacteria</taxon>
        <taxon>Bacillati</taxon>
        <taxon>Actinomycetota</taxon>
        <taxon>Actinomycetes</taxon>
        <taxon>Mycobacteriales</taxon>
        <taxon>Corynebacteriaceae</taxon>
        <taxon>Corynebacterium</taxon>
    </lineage>
</organism>
<proteinExistence type="predicted"/>
<feature type="domain" description="Sulfatase-modifying factor enzyme-like" evidence="4">
    <location>
        <begin position="178"/>
        <end position="324"/>
    </location>
</feature>
<sequence length="414" mass="46984">MTVTVRPRQADPQELADLYTTTRALTDRLVSRLSPEDQVPQSMTSASPVAWHRAHTTWFFEEMVLGRVENPGHRFLFNSYYEAIGDRQPRPQRGMITRPSVAEIAGYRADVDKRVTAALEGGDLDGRALELLEMGCHHEQQHQELLLMDFKHLLSLNPTDPVYLERPADTLVDVPECGWVPVAEGVAELGAEDSWGFSYDNERPRHRTYLPEGAIADRQVTVGEWKEFMADGGYRRPELWLSDGWASVKQNGWEAPGYWRREEDSTWTTFTLSGRRPVVDSEPVVHISFYEAHAFATWAGHRLPTEAEWESVAGDWDFGDELDPQRCHPGNVRRNSIGGVWEWTQSAYLPYPGFQPEEGVASEYNGKFMSDQYVLRGASALTPAGHSRKTYRNFFPAESRWVCAGLRLATGPIR</sequence>
<gene>
    <name evidence="6" type="ORF">A605_10085</name>
</gene>
<dbReference type="SUPFAM" id="SSF109854">
    <property type="entry name" value="DinB/YfiT-like putative metalloenzymes"/>
    <property type="match status" value="1"/>
</dbReference>
<dbReference type="PATRIC" id="fig|1121362.3.peg.2041"/>
<dbReference type="InterPro" id="IPR042095">
    <property type="entry name" value="SUMF_sf"/>
</dbReference>
<dbReference type="Pfam" id="PF12867">
    <property type="entry name" value="DinB_2"/>
    <property type="match status" value="1"/>
</dbReference>
<dbReference type="PANTHER" id="PTHR23150">
    <property type="entry name" value="SULFATASE MODIFYING FACTOR 1, 2"/>
    <property type="match status" value="1"/>
</dbReference>
<dbReference type="eggNOG" id="COG1262">
    <property type="taxonomic scope" value="Bacteria"/>
</dbReference>
<dbReference type="RefSeq" id="WP_015401438.1">
    <property type="nucleotide sequence ID" value="NC_020302.1"/>
</dbReference>
<dbReference type="PANTHER" id="PTHR23150:SF36">
    <property type="entry name" value="HERCYNINE OXYGENASE"/>
    <property type="match status" value="1"/>
</dbReference>
<evidence type="ECO:0000313" key="6">
    <source>
        <dbReference type="EMBL" id="AGF73019.1"/>
    </source>
</evidence>
<dbReference type="KEGG" id="chn:A605_10085"/>
<keyword evidence="2" id="KW-0408">Iron</keyword>
<evidence type="ECO:0000259" key="5">
    <source>
        <dbReference type="Pfam" id="PF12867"/>
    </source>
</evidence>
<dbReference type="GO" id="GO:0052699">
    <property type="term" value="P:ergothioneine biosynthetic process"/>
    <property type="evidence" value="ECO:0007669"/>
    <property type="project" value="InterPro"/>
</dbReference>
<evidence type="ECO:0000256" key="2">
    <source>
        <dbReference type="ARBA" id="ARBA00023004"/>
    </source>
</evidence>
<dbReference type="InterPro" id="IPR005532">
    <property type="entry name" value="SUMF_dom"/>
</dbReference>
<name>M1MZB0_9CORY</name>
<dbReference type="Gene3D" id="3.90.1580.10">
    <property type="entry name" value="paralog of FGE (formylglycine-generating enzyme)"/>
    <property type="match status" value="2"/>
</dbReference>
<dbReference type="Pfam" id="PF03781">
    <property type="entry name" value="FGE-sulfatase"/>
    <property type="match status" value="1"/>
</dbReference>
<evidence type="ECO:0000256" key="3">
    <source>
        <dbReference type="ARBA" id="ARBA00037882"/>
    </source>
</evidence>
<evidence type="ECO:0000259" key="4">
    <source>
        <dbReference type="Pfam" id="PF03781"/>
    </source>
</evidence>
<dbReference type="InterPro" id="IPR034660">
    <property type="entry name" value="DinB/YfiT-like"/>
</dbReference>
<dbReference type="Proteomes" id="UP000011723">
    <property type="component" value="Chromosome"/>
</dbReference>
<dbReference type="InterPro" id="IPR017806">
    <property type="entry name" value="EgtB"/>
</dbReference>
<protein>
    <recommendedName>
        <fullName evidence="8">Sulfatase-modifying factor enzyme domain-containing protein</fullName>
    </recommendedName>
</protein>
<dbReference type="EMBL" id="CP003697">
    <property type="protein sequence ID" value="AGF73019.1"/>
    <property type="molecule type" value="Genomic_DNA"/>
</dbReference>
<accession>M1MZB0</accession>
<reference evidence="6 7" key="1">
    <citation type="journal article" date="2012" name="Stand. Genomic Sci.">
        <title>Genome sequence of the halotolerant bacterium Corynebacterium halotolerans type strain YIM 70093(T) (= DSM 44683(T)).</title>
        <authorList>
            <person name="Ruckert C."/>
            <person name="Albersmeier A."/>
            <person name="Al-Dilaimi A."/>
            <person name="Niehaus K."/>
            <person name="Szczepanowski R."/>
            <person name="Kalinowski J."/>
        </authorList>
    </citation>
    <scope>NUCLEOTIDE SEQUENCE [LARGE SCALE GENOMIC DNA]</scope>
    <source>
        <strain evidence="6">YIM 70093</strain>
    </source>
</reference>
<evidence type="ECO:0008006" key="8">
    <source>
        <dbReference type="Google" id="ProtNLM"/>
    </source>
</evidence>
<dbReference type="AlphaFoldDB" id="M1MZB0"/>
<evidence type="ECO:0000256" key="1">
    <source>
        <dbReference type="ARBA" id="ARBA00023002"/>
    </source>
</evidence>
<dbReference type="InterPro" id="IPR016187">
    <property type="entry name" value="CTDL_fold"/>
</dbReference>
<dbReference type="OrthoDB" id="9768004at2"/>
<dbReference type="STRING" id="1121362.A605_10085"/>
<comment type="pathway">
    <text evidence="3">Amino-acid biosynthesis; ergothioneine biosynthesis.</text>
</comment>
<keyword evidence="1" id="KW-0560">Oxidoreductase</keyword>
<dbReference type="InterPro" id="IPR051043">
    <property type="entry name" value="Sulfatase_Mod_Factor_Kinase"/>
</dbReference>
<dbReference type="NCBIfam" id="TIGR03440">
    <property type="entry name" value="egtB_TIGR03440"/>
    <property type="match status" value="1"/>
</dbReference>
<feature type="domain" description="DinB-like" evidence="5">
    <location>
        <begin position="19"/>
        <end position="145"/>
    </location>
</feature>
<dbReference type="InterPro" id="IPR024775">
    <property type="entry name" value="DinB-like"/>
</dbReference>
<dbReference type="SUPFAM" id="SSF56436">
    <property type="entry name" value="C-type lectin-like"/>
    <property type="match status" value="1"/>
</dbReference>